<evidence type="ECO:0000259" key="7">
    <source>
        <dbReference type="PROSITE" id="PS00624"/>
    </source>
</evidence>
<evidence type="ECO:0000256" key="4">
    <source>
        <dbReference type="RuleBase" id="RU003968"/>
    </source>
</evidence>
<dbReference type="SUPFAM" id="SSF51905">
    <property type="entry name" value="FAD/NAD(P)-binding domain"/>
    <property type="match status" value="1"/>
</dbReference>
<dbReference type="InterPro" id="IPR012132">
    <property type="entry name" value="GMC_OxRdtase"/>
</dbReference>
<keyword evidence="3 4" id="KW-0274">FAD</keyword>
<dbReference type="AlphaFoldDB" id="A0A653CAZ0"/>
<keyword evidence="9" id="KW-1185">Reference proteome</keyword>
<evidence type="ECO:0000256" key="2">
    <source>
        <dbReference type="PIRSR" id="PIRSR000137-1"/>
    </source>
</evidence>
<feature type="active site" description="Proton acceptor" evidence="2">
    <location>
        <position position="612"/>
    </location>
</feature>
<dbReference type="PROSITE" id="PS00624">
    <property type="entry name" value="GMC_OXRED_2"/>
    <property type="match status" value="1"/>
</dbReference>
<evidence type="ECO:0000256" key="1">
    <source>
        <dbReference type="ARBA" id="ARBA00010790"/>
    </source>
</evidence>
<evidence type="ECO:0000259" key="6">
    <source>
        <dbReference type="PROSITE" id="PS00623"/>
    </source>
</evidence>
<evidence type="ECO:0000256" key="5">
    <source>
        <dbReference type="SAM" id="MobiDB-lite"/>
    </source>
</evidence>
<dbReference type="InterPro" id="IPR007867">
    <property type="entry name" value="GMC_OxRtase_C"/>
</dbReference>
<feature type="domain" description="Glucose-methanol-choline oxidoreductase N-terminal" evidence="6">
    <location>
        <begin position="148"/>
        <end position="171"/>
    </location>
</feature>
<dbReference type="InterPro" id="IPR000172">
    <property type="entry name" value="GMC_OxRdtase_N"/>
</dbReference>
<organism evidence="8 9">
    <name type="scientific">Callosobruchus maculatus</name>
    <name type="common">Southern cowpea weevil</name>
    <name type="synonym">Pulse bruchid</name>
    <dbReference type="NCBI Taxonomy" id="64391"/>
    <lineage>
        <taxon>Eukaryota</taxon>
        <taxon>Metazoa</taxon>
        <taxon>Ecdysozoa</taxon>
        <taxon>Arthropoda</taxon>
        <taxon>Hexapoda</taxon>
        <taxon>Insecta</taxon>
        <taxon>Pterygota</taxon>
        <taxon>Neoptera</taxon>
        <taxon>Endopterygota</taxon>
        <taxon>Coleoptera</taxon>
        <taxon>Polyphaga</taxon>
        <taxon>Cucujiformia</taxon>
        <taxon>Chrysomeloidea</taxon>
        <taxon>Chrysomelidae</taxon>
        <taxon>Bruchinae</taxon>
        <taxon>Bruchini</taxon>
        <taxon>Callosobruchus</taxon>
    </lineage>
</organism>
<feature type="domain" description="Glucose-methanol-choline oxidoreductase N-terminal" evidence="7">
    <location>
        <begin position="323"/>
        <end position="337"/>
    </location>
</feature>
<feature type="binding site" evidence="3">
    <location>
        <begin position="567"/>
        <end position="568"/>
    </location>
    <ligand>
        <name>FAD</name>
        <dbReference type="ChEBI" id="CHEBI:57692"/>
    </ligand>
</feature>
<dbReference type="PANTHER" id="PTHR11552:SF208">
    <property type="entry name" value="RE36204P-RELATED"/>
    <property type="match status" value="1"/>
</dbReference>
<dbReference type="SUPFAM" id="SSF54373">
    <property type="entry name" value="FAD-linked reductases, C-terminal domain"/>
    <property type="match status" value="1"/>
</dbReference>
<name>A0A653CAZ0_CALMS</name>
<dbReference type="EMBL" id="CAACVG010007365">
    <property type="protein sequence ID" value="VEN45058.1"/>
    <property type="molecule type" value="Genomic_DNA"/>
</dbReference>
<feature type="compositionally biased region" description="Basic and acidic residues" evidence="5">
    <location>
        <begin position="644"/>
        <end position="656"/>
    </location>
</feature>
<gene>
    <name evidence="8" type="ORF">CALMAC_LOCUS7642</name>
</gene>
<dbReference type="Pfam" id="PF05199">
    <property type="entry name" value="GMC_oxred_C"/>
    <property type="match status" value="1"/>
</dbReference>
<dbReference type="PIRSF" id="PIRSF000137">
    <property type="entry name" value="Alcohol_oxidase"/>
    <property type="match status" value="1"/>
</dbReference>
<dbReference type="PANTHER" id="PTHR11552">
    <property type="entry name" value="GLUCOSE-METHANOL-CHOLINE GMC OXIDOREDUCTASE"/>
    <property type="match status" value="1"/>
</dbReference>
<dbReference type="GO" id="GO:0016614">
    <property type="term" value="F:oxidoreductase activity, acting on CH-OH group of donors"/>
    <property type="evidence" value="ECO:0007669"/>
    <property type="project" value="InterPro"/>
</dbReference>
<evidence type="ECO:0000313" key="9">
    <source>
        <dbReference type="Proteomes" id="UP000410492"/>
    </source>
</evidence>
<evidence type="ECO:0000313" key="8">
    <source>
        <dbReference type="EMBL" id="VEN45058.1"/>
    </source>
</evidence>
<accession>A0A653CAZ0</accession>
<feature type="active site" description="Proton donor" evidence="2">
    <location>
        <position position="568"/>
    </location>
</feature>
<dbReference type="PROSITE" id="PS00623">
    <property type="entry name" value="GMC_OXRED_1"/>
    <property type="match status" value="1"/>
</dbReference>
<keyword evidence="4" id="KW-0285">Flavoprotein</keyword>
<feature type="binding site" evidence="3">
    <location>
        <position position="154"/>
    </location>
    <ligand>
        <name>FAD</name>
        <dbReference type="ChEBI" id="CHEBI:57692"/>
    </ligand>
</feature>
<proteinExistence type="inferred from homology"/>
<dbReference type="Gene3D" id="3.30.560.10">
    <property type="entry name" value="Glucose Oxidase, domain 3"/>
    <property type="match status" value="1"/>
</dbReference>
<comment type="similarity">
    <text evidence="1 4">Belongs to the GMC oxidoreductase family.</text>
</comment>
<dbReference type="Gene3D" id="3.50.50.60">
    <property type="entry name" value="FAD/NAD(P)-binding domain"/>
    <property type="match status" value="1"/>
</dbReference>
<dbReference type="GO" id="GO:0050660">
    <property type="term" value="F:flavin adenine dinucleotide binding"/>
    <property type="evidence" value="ECO:0007669"/>
    <property type="project" value="InterPro"/>
</dbReference>
<feature type="region of interest" description="Disordered" evidence="5">
    <location>
        <begin position="636"/>
        <end position="703"/>
    </location>
</feature>
<evidence type="ECO:0000256" key="3">
    <source>
        <dbReference type="PIRSR" id="PIRSR000137-2"/>
    </source>
</evidence>
<protein>
    <recommendedName>
        <fullName evidence="6 7">Glucose-methanol-choline oxidoreductase N-terminal domain-containing protein</fullName>
    </recommendedName>
</protein>
<dbReference type="OrthoDB" id="269227at2759"/>
<reference evidence="8 9" key="1">
    <citation type="submission" date="2019-01" db="EMBL/GenBank/DDBJ databases">
        <authorList>
            <person name="Sayadi A."/>
        </authorList>
    </citation>
    <scope>NUCLEOTIDE SEQUENCE [LARGE SCALE GENOMIC DNA]</scope>
</reference>
<feature type="binding site" evidence="3">
    <location>
        <position position="286"/>
    </location>
    <ligand>
        <name>FAD</name>
        <dbReference type="ChEBI" id="CHEBI:57692"/>
    </ligand>
</feature>
<dbReference type="Proteomes" id="UP000410492">
    <property type="component" value="Unassembled WGS sequence"/>
</dbReference>
<comment type="cofactor">
    <cofactor evidence="3">
        <name>FAD</name>
        <dbReference type="ChEBI" id="CHEBI:57692"/>
    </cofactor>
</comment>
<feature type="compositionally biased region" description="Basic and acidic residues" evidence="5">
    <location>
        <begin position="664"/>
        <end position="688"/>
    </location>
</feature>
<sequence>MELNLQPIWKALPVIIITLLSQETEDRLGPLAETISKIVNDSAALGEILSPYKKLDVFPPPLTQPFETYDFIIVGASPSGTALANRLSEIGKWNVILLEAGGMPNIFTDIPVFSQIPSFTSNSWDSYSEPQEEHCRGCIDHRMKYPKGKGLGGTTIINFMIYTRGNKIDYDKWEAMGNPGWSYEGVLPYFIKAEDAQFTYQDTEFHGRGGYMKVSDANFRTESANAWVESSIQAGHKFVDYNGRSQLGVGYVQSFTRDGKRIQGENAYLQPVRQRRNLRVRTGAHVTRVLIKPDTNEAYGVEYMKNGLIYQVYARNEVILSAGSMKSPQILMLSGIGPKDHLQELGIPLIEDLPVGQLMYDHSTALVVTYVLNAGVTIVTPRDLIDPDTYENYLLDGTGPFSVVGTVEALTYVKTNVTDPEYPTWPDIELIFSCASPVTEFGTFLRPLFNIPRETYNVVWKPITGKPAITVLSQLMHPRSVGYIRLRSVNPLDEPRYFTNFLSDPENKDIRAHIAAIREIQRIVSQPALQRYGPKIIDTPIPGCANFTFDTDEYWECALRELTASFWHQQATCKMGPKSDKEAVVDARLRVHGINKLRVVDTGIIPRSISAHLSGPAYMIGEKGADIIKQDWGELPVPNSHLETQSEPHSESDLRPGSKTHSKLQLEPEVKSEAKSDSEPELKSETKSHSGSQLEPELKPHSE</sequence>
<dbReference type="InterPro" id="IPR036188">
    <property type="entry name" value="FAD/NAD-bd_sf"/>
</dbReference>
<dbReference type="Pfam" id="PF00732">
    <property type="entry name" value="GMC_oxred_N"/>
    <property type="match status" value="1"/>
</dbReference>